<evidence type="ECO:0000313" key="8">
    <source>
        <dbReference type="Proteomes" id="UP000313849"/>
    </source>
</evidence>
<feature type="transmembrane region" description="Helical" evidence="5">
    <location>
        <begin position="172"/>
        <end position="195"/>
    </location>
</feature>
<gene>
    <name evidence="7" type="ORF">FH969_08800</name>
</gene>
<dbReference type="Proteomes" id="UP000313849">
    <property type="component" value="Unassembled WGS sequence"/>
</dbReference>
<feature type="transmembrane region" description="Helical" evidence="5">
    <location>
        <begin position="108"/>
        <end position="127"/>
    </location>
</feature>
<feature type="transmembrane region" description="Helical" evidence="5">
    <location>
        <begin position="134"/>
        <end position="160"/>
    </location>
</feature>
<evidence type="ECO:0000256" key="2">
    <source>
        <dbReference type="ARBA" id="ARBA00022692"/>
    </source>
</evidence>
<evidence type="ECO:0000256" key="4">
    <source>
        <dbReference type="ARBA" id="ARBA00023136"/>
    </source>
</evidence>
<keyword evidence="2 5" id="KW-0812">Transmembrane</keyword>
<keyword evidence="4 5" id="KW-0472">Membrane</keyword>
<proteinExistence type="predicted"/>
<protein>
    <submittedName>
        <fullName evidence="7">DUF4203 domain-containing protein</fullName>
    </submittedName>
</protein>
<dbReference type="AlphaFoldDB" id="A0A5C5BCZ5"/>
<feature type="transmembrane region" description="Helical" evidence="5">
    <location>
        <begin position="53"/>
        <end position="74"/>
    </location>
</feature>
<dbReference type="GO" id="GO:0016020">
    <property type="term" value="C:membrane"/>
    <property type="evidence" value="ECO:0007669"/>
    <property type="project" value="UniProtKB-SubCell"/>
</dbReference>
<name>A0A5C5BCZ5_9MICO</name>
<keyword evidence="3 5" id="KW-1133">Transmembrane helix</keyword>
<comment type="subcellular location">
    <subcellularLocation>
        <location evidence="1">Membrane</location>
        <topology evidence="1">Multi-pass membrane protein</topology>
    </subcellularLocation>
</comment>
<evidence type="ECO:0000256" key="5">
    <source>
        <dbReference type="SAM" id="Phobius"/>
    </source>
</evidence>
<dbReference type="OrthoDB" id="5147998at2"/>
<dbReference type="Pfam" id="PF13886">
    <property type="entry name" value="TM7S3_TM198"/>
    <property type="match status" value="1"/>
</dbReference>
<sequence length="215" mass="22082">MSEIWVVGILSVLVGLFMCFRGYVALRVVIAVVGAFAGFLLGAAIVAEVTPDGFLGTTLAWIGAIVGALLLGGLAYAFYQVAVVLGMASIGFAIGSGLSAALGVRPDWLVWVIGAVAAALLVVVSLATDLPAFLLVWLTAFGGANTAVTGVMLLVGVVTLDDVTSGALPDDLGWWWAVGALVLGVVGVVVQWRALTASRQAMREAWAGRTPAGRR</sequence>
<feature type="transmembrane region" description="Helical" evidence="5">
    <location>
        <begin position="28"/>
        <end position="47"/>
    </location>
</feature>
<evidence type="ECO:0000313" key="7">
    <source>
        <dbReference type="EMBL" id="TNU73940.1"/>
    </source>
</evidence>
<reference evidence="7 8" key="1">
    <citation type="submission" date="2019-06" db="EMBL/GenBank/DDBJ databases">
        <title>Draft genome sequence of Miniimonas arenae KCTC 19750T isolated from sea sand.</title>
        <authorList>
            <person name="Park S.-J."/>
        </authorList>
    </citation>
    <scope>NUCLEOTIDE SEQUENCE [LARGE SCALE GENOMIC DNA]</scope>
    <source>
        <strain evidence="7 8">KCTC 19750</strain>
    </source>
</reference>
<evidence type="ECO:0000256" key="1">
    <source>
        <dbReference type="ARBA" id="ARBA00004141"/>
    </source>
</evidence>
<feature type="transmembrane region" description="Helical" evidence="5">
    <location>
        <begin position="81"/>
        <end position="102"/>
    </location>
</feature>
<dbReference type="InterPro" id="IPR025256">
    <property type="entry name" value="TM7S3/TM198-like_dom"/>
</dbReference>
<accession>A0A5C5BCZ5</accession>
<feature type="transmembrane region" description="Helical" evidence="5">
    <location>
        <begin position="6"/>
        <end position="23"/>
    </location>
</feature>
<evidence type="ECO:0000259" key="6">
    <source>
        <dbReference type="Pfam" id="PF13886"/>
    </source>
</evidence>
<organism evidence="7 8">
    <name type="scientific">Miniimonas arenae</name>
    <dbReference type="NCBI Taxonomy" id="676201"/>
    <lineage>
        <taxon>Bacteria</taxon>
        <taxon>Bacillati</taxon>
        <taxon>Actinomycetota</taxon>
        <taxon>Actinomycetes</taxon>
        <taxon>Micrococcales</taxon>
        <taxon>Beutenbergiaceae</taxon>
        <taxon>Miniimonas</taxon>
    </lineage>
</organism>
<evidence type="ECO:0000256" key="3">
    <source>
        <dbReference type="ARBA" id="ARBA00022989"/>
    </source>
</evidence>
<dbReference type="RefSeq" id="WP_108718934.1">
    <property type="nucleotide sequence ID" value="NZ_DAMDJA010000199.1"/>
</dbReference>
<keyword evidence="8" id="KW-1185">Reference proteome</keyword>
<comment type="caution">
    <text evidence="7">The sequence shown here is derived from an EMBL/GenBank/DDBJ whole genome shotgun (WGS) entry which is preliminary data.</text>
</comment>
<feature type="domain" description="TM7S3/TM198-like" evidence="6">
    <location>
        <begin position="9"/>
        <end position="192"/>
    </location>
</feature>
<dbReference type="EMBL" id="VENP01000029">
    <property type="protein sequence ID" value="TNU73940.1"/>
    <property type="molecule type" value="Genomic_DNA"/>
</dbReference>